<reference evidence="1" key="1">
    <citation type="journal article" date="2021" name="Nat. Commun.">
        <title>Genetic determinants of endophytism in the Arabidopsis root mycobiome.</title>
        <authorList>
            <person name="Mesny F."/>
            <person name="Miyauchi S."/>
            <person name="Thiergart T."/>
            <person name="Pickel B."/>
            <person name="Atanasova L."/>
            <person name="Karlsson M."/>
            <person name="Huettel B."/>
            <person name="Barry K.W."/>
            <person name="Haridas S."/>
            <person name="Chen C."/>
            <person name="Bauer D."/>
            <person name="Andreopoulos W."/>
            <person name="Pangilinan J."/>
            <person name="LaButti K."/>
            <person name="Riley R."/>
            <person name="Lipzen A."/>
            <person name="Clum A."/>
            <person name="Drula E."/>
            <person name="Henrissat B."/>
            <person name="Kohler A."/>
            <person name="Grigoriev I.V."/>
            <person name="Martin F.M."/>
            <person name="Hacquard S."/>
        </authorList>
    </citation>
    <scope>NUCLEOTIDE SEQUENCE</scope>
    <source>
        <strain evidence="1">MPI-SDFR-AT-0073</strain>
    </source>
</reference>
<dbReference type="AlphaFoldDB" id="A0A9P8RFC0"/>
<dbReference type="Proteomes" id="UP000758603">
    <property type="component" value="Unassembled WGS sequence"/>
</dbReference>
<organism evidence="1 2">
    <name type="scientific">Truncatella angustata</name>
    <dbReference type="NCBI Taxonomy" id="152316"/>
    <lineage>
        <taxon>Eukaryota</taxon>
        <taxon>Fungi</taxon>
        <taxon>Dikarya</taxon>
        <taxon>Ascomycota</taxon>
        <taxon>Pezizomycotina</taxon>
        <taxon>Sordariomycetes</taxon>
        <taxon>Xylariomycetidae</taxon>
        <taxon>Amphisphaeriales</taxon>
        <taxon>Sporocadaceae</taxon>
        <taxon>Truncatella</taxon>
    </lineage>
</organism>
<proteinExistence type="predicted"/>
<keyword evidence="2" id="KW-1185">Reference proteome</keyword>
<dbReference type="GeneID" id="70123923"/>
<evidence type="ECO:0000313" key="2">
    <source>
        <dbReference type="Proteomes" id="UP000758603"/>
    </source>
</evidence>
<dbReference type="RefSeq" id="XP_045951346.1">
    <property type="nucleotide sequence ID" value="XM_046095030.1"/>
</dbReference>
<comment type="caution">
    <text evidence="1">The sequence shown here is derived from an EMBL/GenBank/DDBJ whole genome shotgun (WGS) entry which is preliminary data.</text>
</comment>
<sequence length="106" mass="11999">MYLTLYIQVWLAVPTGTLHSHYLQCFDTLQPGYPKPKLWHFETGIMHIQPEPRFKRGKVSYTRAISSQLICDSPSSISTGPILRGDSGGLPVIRLGPFKSVFIFMM</sequence>
<gene>
    <name evidence="1" type="ORF">BKA67DRAFT_134670</name>
</gene>
<dbReference type="EMBL" id="JAGPXC010000013">
    <property type="protein sequence ID" value="KAH6643416.1"/>
    <property type="molecule type" value="Genomic_DNA"/>
</dbReference>
<protein>
    <submittedName>
        <fullName evidence="1">Uncharacterized protein</fullName>
    </submittedName>
</protein>
<evidence type="ECO:0000313" key="1">
    <source>
        <dbReference type="EMBL" id="KAH6643416.1"/>
    </source>
</evidence>
<name>A0A9P8RFC0_9PEZI</name>
<accession>A0A9P8RFC0</accession>